<dbReference type="PANTHER" id="PTHR45024:SF2">
    <property type="entry name" value="SCP2 DOMAIN-CONTAINING PROTEIN"/>
    <property type="match status" value="1"/>
</dbReference>
<evidence type="ECO:0000259" key="4">
    <source>
        <dbReference type="SMART" id="SM00822"/>
    </source>
</evidence>
<comment type="similarity">
    <text evidence="1 3">Belongs to the short-chain dehydrogenases/reductases (SDR) family.</text>
</comment>
<dbReference type="AlphaFoldDB" id="A0A7K3LXL3"/>
<dbReference type="PRINTS" id="PR00081">
    <property type="entry name" value="GDHRDH"/>
</dbReference>
<gene>
    <name evidence="5" type="ORF">F7O44_00665</name>
</gene>
<accession>A0A7K3LXL3</accession>
<dbReference type="InterPro" id="IPR036291">
    <property type="entry name" value="NAD(P)-bd_dom_sf"/>
</dbReference>
<dbReference type="Proteomes" id="UP000460435">
    <property type="component" value="Unassembled WGS sequence"/>
</dbReference>
<dbReference type="PROSITE" id="PS00061">
    <property type="entry name" value="ADH_SHORT"/>
    <property type="match status" value="1"/>
</dbReference>
<dbReference type="InterPro" id="IPR051687">
    <property type="entry name" value="Peroxisomal_Beta-Oxidation"/>
</dbReference>
<evidence type="ECO:0000256" key="3">
    <source>
        <dbReference type="RuleBase" id="RU000363"/>
    </source>
</evidence>
<evidence type="ECO:0000313" key="6">
    <source>
        <dbReference type="Proteomes" id="UP000460435"/>
    </source>
</evidence>
<comment type="caution">
    <text evidence="5">The sequence shown here is derived from an EMBL/GenBank/DDBJ whole genome shotgun (WGS) entry which is preliminary data.</text>
</comment>
<evidence type="ECO:0000256" key="1">
    <source>
        <dbReference type="ARBA" id="ARBA00006484"/>
    </source>
</evidence>
<feature type="domain" description="Ketoreductase" evidence="4">
    <location>
        <begin position="9"/>
        <end position="195"/>
    </location>
</feature>
<dbReference type="PRINTS" id="PR00080">
    <property type="entry name" value="SDRFAMILY"/>
</dbReference>
<keyword evidence="6" id="KW-1185">Reference proteome</keyword>
<dbReference type="InterPro" id="IPR002347">
    <property type="entry name" value="SDR_fam"/>
</dbReference>
<keyword evidence="2" id="KW-0560">Oxidoreductase</keyword>
<reference evidence="5 6" key="1">
    <citation type="submission" date="2019-11" db="EMBL/GenBank/DDBJ databases">
        <authorList>
            <person name="Li X.-J."/>
            <person name="Feng X.-M."/>
        </authorList>
    </citation>
    <scope>NUCLEOTIDE SEQUENCE [LARGE SCALE GENOMIC DNA]</scope>
    <source>
        <strain evidence="5 6">XMNu-373</strain>
    </source>
</reference>
<dbReference type="PANTHER" id="PTHR45024">
    <property type="entry name" value="DEHYDROGENASES, SHORT CHAIN"/>
    <property type="match status" value="1"/>
</dbReference>
<dbReference type="RefSeq" id="WP_162448277.1">
    <property type="nucleotide sequence ID" value="NZ_WLZY01000001.1"/>
</dbReference>
<dbReference type="InterPro" id="IPR020904">
    <property type="entry name" value="Sc_DH/Rdtase_CS"/>
</dbReference>
<dbReference type="Pfam" id="PF00106">
    <property type="entry name" value="adh_short"/>
    <property type="match status" value="1"/>
</dbReference>
<dbReference type="Gene3D" id="3.40.50.720">
    <property type="entry name" value="NAD(P)-binding Rossmann-like Domain"/>
    <property type="match status" value="1"/>
</dbReference>
<evidence type="ECO:0000256" key="2">
    <source>
        <dbReference type="ARBA" id="ARBA00023002"/>
    </source>
</evidence>
<evidence type="ECO:0000313" key="5">
    <source>
        <dbReference type="EMBL" id="NDL55577.1"/>
    </source>
</evidence>
<organism evidence="5 6">
    <name type="scientific">Phytoactinopolyspora mesophila</name>
    <dbReference type="NCBI Taxonomy" id="2650750"/>
    <lineage>
        <taxon>Bacteria</taxon>
        <taxon>Bacillati</taxon>
        <taxon>Actinomycetota</taxon>
        <taxon>Actinomycetes</taxon>
        <taxon>Jiangellales</taxon>
        <taxon>Jiangellaceae</taxon>
        <taxon>Phytoactinopolyspora</taxon>
    </lineage>
</organism>
<dbReference type="EMBL" id="WLZY01000001">
    <property type="protein sequence ID" value="NDL55577.1"/>
    <property type="molecule type" value="Genomic_DNA"/>
</dbReference>
<dbReference type="InterPro" id="IPR057326">
    <property type="entry name" value="KR_dom"/>
</dbReference>
<protein>
    <submittedName>
        <fullName evidence="5">SDR family NAD(P)-dependent oxidoreductase</fullName>
    </submittedName>
</protein>
<dbReference type="GO" id="GO:0016491">
    <property type="term" value="F:oxidoreductase activity"/>
    <property type="evidence" value="ECO:0007669"/>
    <property type="project" value="UniProtKB-KW"/>
</dbReference>
<proteinExistence type="inferred from homology"/>
<name>A0A7K3LXL3_9ACTN</name>
<sequence>MPEIGLAGRVVIVTGAGGALGRSYAMLLARRGASVVVNDVGTGDNGPSADVVAAEITAAGGRAVANRSSVDNPADAAAIVASALDAFGQVDAVVNNAGILRDRSFAKMTEQEVRDVLEVHVLGAFHVTMAAWPHLKEQGYGRVVNTTSPAGLYGNFGQANYAAAKMALVGLTRTLAIEGRKAGIAVNAVAPVAASPMTETILPPEALAKIDPDLVAPVVALLCSAACPTSGSILAAGGGHVARVAVTQGPGVHFGASISPETLAKRWDDVASLNGGLEFDGAAAHGDWLLSQL</sequence>
<dbReference type="SMART" id="SM00822">
    <property type="entry name" value="PKS_KR"/>
    <property type="match status" value="1"/>
</dbReference>
<dbReference type="SUPFAM" id="SSF51735">
    <property type="entry name" value="NAD(P)-binding Rossmann-fold domains"/>
    <property type="match status" value="1"/>
</dbReference>